<keyword evidence="6" id="KW-0812">Transmembrane</keyword>
<keyword evidence="2 5" id="KW-0645">Protease</keyword>
<dbReference type="Gene3D" id="2.60.120.380">
    <property type="match status" value="1"/>
</dbReference>
<dbReference type="PRINTS" id="PR00723">
    <property type="entry name" value="SUBTILISIN"/>
</dbReference>
<dbReference type="InterPro" id="IPR036852">
    <property type="entry name" value="Peptidase_S8/S53_dom_sf"/>
</dbReference>
<dbReference type="GO" id="GO:0004252">
    <property type="term" value="F:serine-type endopeptidase activity"/>
    <property type="evidence" value="ECO:0007669"/>
    <property type="project" value="UniProtKB-UniRule"/>
</dbReference>
<evidence type="ECO:0000256" key="2">
    <source>
        <dbReference type="ARBA" id="ARBA00022670"/>
    </source>
</evidence>
<proteinExistence type="inferred from homology"/>
<keyword evidence="6" id="KW-0472">Membrane</keyword>
<comment type="similarity">
    <text evidence="1 5">Belongs to the peptidase S8 family.</text>
</comment>
<dbReference type="PROSITE" id="PS51892">
    <property type="entry name" value="SUBTILASE"/>
    <property type="match status" value="1"/>
</dbReference>
<dbReference type="InterPro" id="IPR051048">
    <property type="entry name" value="Peptidase_S8/S53_subtilisin"/>
</dbReference>
<protein>
    <submittedName>
        <fullName evidence="9">Subtilisin-like serine protease</fullName>
    </submittedName>
</protein>
<dbReference type="Pfam" id="PF00082">
    <property type="entry name" value="Peptidase_S8"/>
    <property type="match status" value="1"/>
</dbReference>
<sequence>MRQRTASAMVLLMLLSSLSTGLVSAGISISHNPSIIDADVQQSYEVTETFTSGSPWIESSLWERIDEDAVEIRVTVITRSLQTLNEWQHANGAFEEQKPAKNGETLVADDPVDGQIDHRTFWMGAEFFHKLPGVPGVIAILDAEKAPEPYDTVPFESSPDYEPESVRSGEIHGANDAWERGYAGEGMVVAIADTGVDFAHPDLNGTQARVTDSKSPYEGWPLMFDHNSMYYWLVYGDAYPARGTWYADTSVIDYDNNTDGLLDDSGYNITGVNASLSGAYHLGEHPDWRLIDKAGGDVPILVVDDRISGLYETVYPDINRDGQFSNDIPMRPGEETAGLDTDGDGLWDISGGLVYWVADGTNGVPYTDTYAARHGYANRIPGAGNLTLFMIESGSHGTLCASAVAAQGVVSDGKVLGMAPNATISSIGNHYSGGHALDGWRFIAEGYDGITITQGDQPHIGSFSFGYSSIDEAGADGYSLYLDWLTRVYNDNASYSVAIGNGGHGFGTAKVPGAAHGIFSVGAFSSRSSDSWGQNAPWSNRGPNVVGRMDPDIVSVGWSATGDVPLNQRSNANSAWGTWGGTSLATPIAAGLMALVAQAWQANLGYHPGSQEFRDFVMSTSDDRGYEPFVQGGGWFNASRATATLDGVNGTWWASPAQWNSGTFQGQHRDANINVMRPGESQVVDLEFTNYGQTEVLLRYTPTTFAPLEHTVQVWHSLGNGTEGGTNDTWDGHQGDRPDLLIPLHITDDQNYSLPSETVQLRARATIEYSAFDGNQDRNSEERVFLQIYRWSDDDGDGVYVEDFDNDSMVDSDDWTEGGELDEVTYWWDNGPNAEVRLGLPFEDVRDGVFLGVWNYNGQLSDDPVRIEIDWTAFGSADDDWISMPVSLAVAANDSSSTQMTVSVPQDARSGLHQHGVLVETFEFDAGGNTTSPISHRNWTMPVVTNVPWTGPFTLDAGPLDGNVSNQTLYTEEWISGATRWDWRAESGDWRFLSVDWPEEWDTGGTAILDVDWDDNPYTDIDILWLSEMPHGYAEDDPDAYGDSTFFIESRSINNHAGSGSHNWDTFTGTSREMFAVPASQGMHQMVLHTALHGVSSNDNPLNVSVGYIAAEESGFERVVTDWAEGSGVDAVHVVSTVPLSVDSVSAYGWSQPAHFDNETAYQDVSGNKMTASWWHNMTVQNSTELNIRMNAHDDADLDLFLFRDSNEDGEFSSGEEVARSWSGSSAETIRIVDPDDGLYSVAVHGYSVPSGTVQFWIDIEVVGGDELVITDQLSLTQGEIDAIWPNGSETLAGQVPASALQVNLAYEMPETAGIWTGFIDIIIEGDISLRLPYTYELVELDPEVDFEVPANLTQTNITVPVRLHALDIGIGFSLDDLNWEPADEDTSIPAADLVEAIDTDGNHHNLTAIWNSGNHFAMPENVSFREVWVNATLPQVERWHDYRADLTDRSNNSDEAYLSVSYDATAPLASISNIPWITNQATMIYTLQTEPGASARHGDTEIELDESGFAEFTFQLTDAEERADADSSFFYVHGTSVFDIEVSDAAGNSFTRDFVVVFDPHVPKATLLDMADQADYHYTTEQMANPVNMSEGTLTVSIPVDIRDWCLRLQAVNSPHQTVQCESDPLIPQITMEDTPGQSHFVSQYEINTTTLPDGDYVISLEMTDWANNTGVEEWSLGLDRSVPIVEWEISPGTDSAFFDHRQGLSWLSSEEVHVWFTIDGVLITERTGVTSGALFELNHTGVHEVCLEAVDMTESQENDNRFLECRSMLLDPAIYSTHVTADWNGGLGAVETVEAVLQRGPDQEIWWSRAETGQRHLIERGASIVSVVFDLEEGDNQFLIEIHALDHVDNYSLSIVKDTIAPALNFYEVTNRTSTLETSRVVSGVCEQGSTVMLWTEADDEEFVCSSTEEFLVSIEIPLAPGNHTINGLSVDAANNQNSMSIEVLEQEWIDWAIEDARNSGPMLWWFSLAAIALLSVTVLPLTVLRRRRARRLRIEENGPDLDEIMSEIEAVADQPVAESGDEATE</sequence>
<evidence type="ECO:0000256" key="4">
    <source>
        <dbReference type="ARBA" id="ARBA00022825"/>
    </source>
</evidence>
<dbReference type="InterPro" id="IPR007280">
    <property type="entry name" value="Peptidase_C_arc/bac"/>
</dbReference>
<evidence type="ECO:0000259" key="8">
    <source>
        <dbReference type="Pfam" id="PF04151"/>
    </source>
</evidence>
<evidence type="ECO:0000256" key="3">
    <source>
        <dbReference type="ARBA" id="ARBA00022801"/>
    </source>
</evidence>
<evidence type="ECO:0000313" key="9">
    <source>
        <dbReference type="EMBL" id="AIF24963.1"/>
    </source>
</evidence>
<feature type="active site" description="Charge relay system" evidence="5">
    <location>
        <position position="583"/>
    </location>
</feature>
<feature type="transmembrane region" description="Helical" evidence="6">
    <location>
        <begin position="1965"/>
        <end position="1987"/>
    </location>
</feature>
<dbReference type="Gene3D" id="3.40.50.200">
    <property type="entry name" value="Peptidase S8/S53 domain"/>
    <property type="match status" value="2"/>
</dbReference>
<accession>A0A075IFG8</accession>
<feature type="active site" description="Charge relay system" evidence="5">
    <location>
        <position position="193"/>
    </location>
</feature>
<dbReference type="PANTHER" id="PTHR43399:SF4">
    <property type="entry name" value="CELL WALL-ASSOCIATED PROTEASE"/>
    <property type="match status" value="1"/>
</dbReference>
<dbReference type="InterPro" id="IPR022398">
    <property type="entry name" value="Peptidase_S8_His-AS"/>
</dbReference>
<reference evidence="9" key="1">
    <citation type="journal article" date="2014" name="Genome Biol. Evol.">
        <title>Pangenome evidence for extensive interdomain horizontal transfer affecting lineage core and shell genes in uncultured planktonic thaumarchaeota and euryarchaeota.</title>
        <authorList>
            <person name="Deschamps P."/>
            <person name="Zivanovic Y."/>
            <person name="Moreira D."/>
            <person name="Rodriguez-Valera F."/>
            <person name="Lopez-Garcia P."/>
        </authorList>
    </citation>
    <scope>NUCLEOTIDE SEQUENCE</scope>
</reference>
<evidence type="ECO:0000256" key="1">
    <source>
        <dbReference type="ARBA" id="ARBA00011073"/>
    </source>
</evidence>
<dbReference type="GO" id="GO:0006508">
    <property type="term" value="P:proteolysis"/>
    <property type="evidence" value="ECO:0007669"/>
    <property type="project" value="UniProtKB-KW"/>
</dbReference>
<dbReference type="PROSITE" id="PS00138">
    <property type="entry name" value="SUBTILASE_SER"/>
    <property type="match status" value="1"/>
</dbReference>
<evidence type="ECO:0000256" key="6">
    <source>
        <dbReference type="SAM" id="Phobius"/>
    </source>
</evidence>
<evidence type="ECO:0000256" key="5">
    <source>
        <dbReference type="PROSITE-ProRule" id="PRU01240"/>
    </source>
</evidence>
<dbReference type="InterPro" id="IPR000209">
    <property type="entry name" value="Peptidase_S8/S53_dom"/>
</dbReference>
<dbReference type="EMBL" id="KF901278">
    <property type="protein sequence ID" value="AIF24963.1"/>
    <property type="molecule type" value="Genomic_DNA"/>
</dbReference>
<dbReference type="InterPro" id="IPR023828">
    <property type="entry name" value="Peptidase_S8_Ser-AS"/>
</dbReference>
<name>A0A075IFG8_9EURY</name>
<keyword evidence="6" id="KW-1133">Transmembrane helix</keyword>
<keyword evidence="4 5" id="KW-0720">Serine protease</keyword>
<organism evidence="9">
    <name type="scientific">uncultured marine group II/III euryarchaeote SAT1000_42_F11</name>
    <dbReference type="NCBI Taxonomy" id="1456584"/>
    <lineage>
        <taxon>Archaea</taxon>
        <taxon>Methanobacteriati</taxon>
        <taxon>Methanobacteriota</taxon>
        <taxon>environmental samples</taxon>
    </lineage>
</organism>
<feature type="domain" description="Peptidase S8/S53" evidence="7">
    <location>
        <begin position="184"/>
        <end position="627"/>
    </location>
</feature>
<dbReference type="Pfam" id="PF04151">
    <property type="entry name" value="PPC"/>
    <property type="match status" value="1"/>
</dbReference>
<dbReference type="PANTHER" id="PTHR43399">
    <property type="entry name" value="SUBTILISIN-RELATED"/>
    <property type="match status" value="1"/>
</dbReference>
<dbReference type="SUPFAM" id="SSF52743">
    <property type="entry name" value="Subtilisin-like"/>
    <property type="match status" value="1"/>
</dbReference>
<feature type="active site" description="Charge relay system" evidence="5">
    <location>
        <position position="396"/>
    </location>
</feature>
<dbReference type="PROSITE" id="PS00137">
    <property type="entry name" value="SUBTILASE_HIS"/>
    <property type="match status" value="1"/>
</dbReference>
<feature type="domain" description="Peptidase C-terminal archaeal/bacterial" evidence="8">
    <location>
        <begin position="1175"/>
        <end position="1246"/>
    </location>
</feature>
<keyword evidence="3 5" id="KW-0378">Hydrolase</keyword>
<dbReference type="InterPro" id="IPR015500">
    <property type="entry name" value="Peptidase_S8_subtilisin-rel"/>
</dbReference>
<evidence type="ECO:0000259" key="7">
    <source>
        <dbReference type="Pfam" id="PF00082"/>
    </source>
</evidence>